<evidence type="ECO:0000313" key="3">
    <source>
        <dbReference type="Proteomes" id="UP000298663"/>
    </source>
</evidence>
<evidence type="ECO:0000313" key="2">
    <source>
        <dbReference type="EMBL" id="TKR88190.1"/>
    </source>
</evidence>
<reference evidence="2 3" key="2">
    <citation type="journal article" date="2019" name="G3 (Bethesda)">
        <title>Hybrid Assembly of the Genome of the Entomopathogenic Nematode Steinernema carpocapsae Identifies the X-Chromosome.</title>
        <authorList>
            <person name="Serra L."/>
            <person name="Macchietto M."/>
            <person name="Macias-Munoz A."/>
            <person name="McGill C.J."/>
            <person name="Rodriguez I.M."/>
            <person name="Rodriguez B."/>
            <person name="Murad R."/>
            <person name="Mortazavi A."/>
        </authorList>
    </citation>
    <scope>NUCLEOTIDE SEQUENCE [LARGE SCALE GENOMIC DNA]</scope>
    <source>
        <strain evidence="2 3">ALL</strain>
    </source>
</reference>
<dbReference type="AlphaFoldDB" id="A0A4U5NXS5"/>
<keyword evidence="3" id="KW-1185">Reference proteome</keyword>
<reference evidence="2 3" key="1">
    <citation type="journal article" date="2015" name="Genome Biol.">
        <title>Comparative genomics of Steinernema reveals deeply conserved gene regulatory networks.</title>
        <authorList>
            <person name="Dillman A.R."/>
            <person name="Macchietto M."/>
            <person name="Porter C.F."/>
            <person name="Rogers A."/>
            <person name="Williams B."/>
            <person name="Antoshechkin I."/>
            <person name="Lee M.M."/>
            <person name="Goodwin Z."/>
            <person name="Lu X."/>
            <person name="Lewis E.E."/>
            <person name="Goodrich-Blair H."/>
            <person name="Stock S.P."/>
            <person name="Adams B.J."/>
            <person name="Sternberg P.W."/>
            <person name="Mortazavi A."/>
        </authorList>
    </citation>
    <scope>NUCLEOTIDE SEQUENCE [LARGE SCALE GENOMIC DNA]</scope>
    <source>
        <strain evidence="2 3">ALL</strain>
    </source>
</reference>
<accession>A0A4U5NXS5</accession>
<keyword evidence="1" id="KW-0732">Signal</keyword>
<comment type="caution">
    <text evidence="2">The sequence shown here is derived from an EMBL/GenBank/DDBJ whole genome shotgun (WGS) entry which is preliminary data.</text>
</comment>
<dbReference type="OrthoDB" id="5800408at2759"/>
<sequence length="276" mass="29533">MNTASLLVLSALFSLSLAAPRLSSFSFGGNKDDPSGYYFHQAAESNYPAMTTAKRPPTLPPSDEADQLYDALTEAGLNGDLNLETISENLKHKKSGVVGIPVHRSQVHEDSAEVVDVKENVKIEKPEPLGEDAFVISEPQEAFIPPPDAGVAPKFTGSFKTAKNVVGDKMISDFDASGAISNPAAYYLNGGNFEKVAKPSCRMVGCEGPLPNDGNISFETDFKNGNQQCHHTFVPLNGCVGNKGYPVGMLCQICCDCSAGFKSEISKTRGFKQGFQ</sequence>
<protein>
    <submittedName>
        <fullName evidence="2">Uncharacterized protein</fullName>
    </submittedName>
</protein>
<organism evidence="2 3">
    <name type="scientific">Steinernema carpocapsae</name>
    <name type="common">Entomopathogenic nematode</name>
    <dbReference type="NCBI Taxonomy" id="34508"/>
    <lineage>
        <taxon>Eukaryota</taxon>
        <taxon>Metazoa</taxon>
        <taxon>Ecdysozoa</taxon>
        <taxon>Nematoda</taxon>
        <taxon>Chromadorea</taxon>
        <taxon>Rhabditida</taxon>
        <taxon>Tylenchina</taxon>
        <taxon>Panagrolaimomorpha</taxon>
        <taxon>Strongyloidoidea</taxon>
        <taxon>Steinernematidae</taxon>
        <taxon>Steinernema</taxon>
    </lineage>
</organism>
<feature type="signal peptide" evidence="1">
    <location>
        <begin position="1"/>
        <end position="18"/>
    </location>
</feature>
<feature type="chain" id="PRO_5020702711" evidence="1">
    <location>
        <begin position="19"/>
        <end position="276"/>
    </location>
</feature>
<dbReference type="Proteomes" id="UP000298663">
    <property type="component" value="Unassembled WGS sequence"/>
</dbReference>
<name>A0A4U5NXS5_STECR</name>
<evidence type="ECO:0000256" key="1">
    <source>
        <dbReference type="SAM" id="SignalP"/>
    </source>
</evidence>
<dbReference type="EMBL" id="AZBU02000003">
    <property type="protein sequence ID" value="TKR88190.1"/>
    <property type="molecule type" value="Genomic_DNA"/>
</dbReference>
<proteinExistence type="predicted"/>
<gene>
    <name evidence="2" type="ORF">L596_012474</name>
</gene>